<dbReference type="STRING" id="1236973.JCM9157_1365"/>
<comment type="caution">
    <text evidence="3">The sequence shown here is derived from an EMBL/GenBank/DDBJ whole genome shotgun (WGS) entry which is preliminary data.</text>
</comment>
<proteinExistence type="predicted"/>
<keyword evidence="4" id="KW-1185">Reference proteome</keyword>
<dbReference type="AlphaFoldDB" id="W4QQV7"/>
<dbReference type="Proteomes" id="UP000018896">
    <property type="component" value="Unassembled WGS sequence"/>
</dbReference>
<dbReference type="RefSeq" id="WP_035663136.1">
    <property type="nucleotide sequence ID" value="NZ_BAUV01000007.1"/>
</dbReference>
<dbReference type="EMBL" id="BAUV01000007">
    <property type="protein sequence ID" value="GAE34317.1"/>
    <property type="molecule type" value="Genomic_DNA"/>
</dbReference>
<evidence type="ECO:0000313" key="3">
    <source>
        <dbReference type="EMBL" id="GAE34317.1"/>
    </source>
</evidence>
<sequence>MYYWNQNYQSPPYTSWQPQQNSELQQQPYYDQYYIPYSEPTNTPYVQADPKYVYNYDQYFYQEPTEVNSNEFEQHNEPSEVEQTQRIKESSDELHQKMYSPSNQKTMNINLMEQLTKHMTALTKKLEEIEKENKELKEKVENMKPINIENINYKIQELTVEELSGNLMIGMTTLGEMGDLQKLLNDNNSIQFNDIDTENFEQEFEEKMDEVNFGNDE</sequence>
<organism evidence="3 4">
    <name type="scientific">Halalkalibacter akibai (strain ATCC 43226 / DSM 21942 / CIP 109018 / JCM 9157 / 1139)</name>
    <name type="common">Bacillus akibai</name>
    <dbReference type="NCBI Taxonomy" id="1236973"/>
    <lineage>
        <taxon>Bacteria</taxon>
        <taxon>Bacillati</taxon>
        <taxon>Bacillota</taxon>
        <taxon>Bacilli</taxon>
        <taxon>Bacillales</taxon>
        <taxon>Bacillaceae</taxon>
        <taxon>Halalkalibacter</taxon>
    </lineage>
</organism>
<gene>
    <name evidence="3" type="ORF">JCM9157_1365</name>
</gene>
<dbReference type="eggNOG" id="ENOG5033MNF">
    <property type="taxonomic scope" value="Bacteria"/>
</dbReference>
<accession>W4QQV7</accession>
<evidence type="ECO:0000256" key="1">
    <source>
        <dbReference type="SAM" id="Coils"/>
    </source>
</evidence>
<keyword evidence="1" id="KW-0175">Coiled coil</keyword>
<dbReference type="OrthoDB" id="2991331at2"/>
<feature type="compositionally biased region" description="Polar residues" evidence="2">
    <location>
        <begin position="1"/>
        <end position="16"/>
    </location>
</feature>
<evidence type="ECO:0000313" key="4">
    <source>
        <dbReference type="Proteomes" id="UP000018896"/>
    </source>
</evidence>
<feature type="coiled-coil region" evidence="1">
    <location>
        <begin position="112"/>
        <end position="146"/>
    </location>
</feature>
<evidence type="ECO:0000256" key="2">
    <source>
        <dbReference type="SAM" id="MobiDB-lite"/>
    </source>
</evidence>
<protein>
    <submittedName>
        <fullName evidence="3">Uncharacterized protein</fullName>
    </submittedName>
</protein>
<feature type="region of interest" description="Disordered" evidence="2">
    <location>
        <begin position="1"/>
        <end position="21"/>
    </location>
</feature>
<name>W4QQV7_HALA3</name>
<reference evidence="3 4" key="1">
    <citation type="journal article" date="2014" name="Genome Announc.">
        <title>Draft Genome Sequences of Three Alkaliphilic Bacillus Strains, Bacillus wakoensis JCM 9140T, Bacillus akibai JCM 9157T, and Bacillus hemicellulosilyticus JCM 9152T.</title>
        <authorList>
            <person name="Yuki M."/>
            <person name="Oshima K."/>
            <person name="Suda W."/>
            <person name="Oshida Y."/>
            <person name="Kitamura K."/>
            <person name="Iida T."/>
            <person name="Hattori M."/>
            <person name="Ohkuma M."/>
        </authorList>
    </citation>
    <scope>NUCLEOTIDE SEQUENCE [LARGE SCALE GENOMIC DNA]</scope>
    <source>
        <strain evidence="3 4">JCM 9157</strain>
    </source>
</reference>